<keyword evidence="3" id="KW-0805">Transcription regulation</keyword>
<evidence type="ECO:0000256" key="1">
    <source>
        <dbReference type="ARBA" id="ARBA00022491"/>
    </source>
</evidence>
<keyword evidence="5" id="KW-0804">Transcription</keyword>
<keyword evidence="1" id="KW-0678">Repressor</keyword>
<protein>
    <submittedName>
        <fullName evidence="7">DUF1778 domain-containing protein</fullName>
    </submittedName>
</protein>
<evidence type="ECO:0000256" key="5">
    <source>
        <dbReference type="ARBA" id="ARBA00023163"/>
    </source>
</evidence>
<dbReference type="GO" id="GO:0003677">
    <property type="term" value="F:DNA binding"/>
    <property type="evidence" value="ECO:0007669"/>
    <property type="project" value="UniProtKB-KW"/>
</dbReference>
<gene>
    <name evidence="7" type="ORF">I8Y21_005000</name>
</gene>
<name>A0AAN5LD17_KLEOX</name>
<evidence type="ECO:0000256" key="6">
    <source>
        <dbReference type="ARBA" id="ARBA00049988"/>
    </source>
</evidence>
<reference evidence="7" key="2">
    <citation type="submission" date="2020-11" db="EMBL/GenBank/DDBJ databases">
        <authorList>
            <consortium name="NCBI Pathogen Detection Project"/>
        </authorList>
    </citation>
    <scope>NUCLEOTIDE SEQUENCE</scope>
    <source>
        <strain evidence="7">R404</strain>
    </source>
</reference>
<evidence type="ECO:0000256" key="3">
    <source>
        <dbReference type="ARBA" id="ARBA00023015"/>
    </source>
</evidence>
<proteinExistence type="inferred from homology"/>
<organism evidence="7 8">
    <name type="scientific">Klebsiella oxytoca</name>
    <dbReference type="NCBI Taxonomy" id="571"/>
    <lineage>
        <taxon>Bacteria</taxon>
        <taxon>Pseudomonadati</taxon>
        <taxon>Pseudomonadota</taxon>
        <taxon>Gammaproteobacteria</taxon>
        <taxon>Enterobacterales</taxon>
        <taxon>Enterobacteriaceae</taxon>
        <taxon>Klebsiella/Raoultella group</taxon>
        <taxon>Klebsiella</taxon>
    </lineage>
</organism>
<accession>A0AAN5LD17</accession>
<keyword evidence="4" id="KW-0238">DNA-binding</keyword>
<dbReference type="PANTHER" id="PTHR35401">
    <property type="entry name" value="COPG FAMILY HELIX-TURN-HELIX PROTEIN-RELATED-RELATED"/>
    <property type="match status" value="1"/>
</dbReference>
<dbReference type="AlphaFoldDB" id="A0AAN5LD17"/>
<reference evidence="7" key="1">
    <citation type="journal article" date="2018" name="Genome Biol.">
        <title>SKESA: strategic k-mer extension for scrupulous assemblies.</title>
        <authorList>
            <person name="Souvorov A."/>
            <person name="Agarwala R."/>
            <person name="Lipman D.J."/>
        </authorList>
    </citation>
    <scope>NUCLEOTIDE SEQUENCE</scope>
    <source>
        <strain evidence="7">R404</strain>
    </source>
</reference>
<comment type="caution">
    <text evidence="7">The sequence shown here is derived from an EMBL/GenBank/DDBJ whole genome shotgun (WGS) entry which is preliminary data.</text>
</comment>
<dbReference type="SUPFAM" id="SSF47598">
    <property type="entry name" value="Ribbon-helix-helix"/>
    <property type="match status" value="1"/>
</dbReference>
<evidence type="ECO:0000313" key="8">
    <source>
        <dbReference type="Proteomes" id="UP000856143"/>
    </source>
</evidence>
<dbReference type="Gene3D" id="1.20.5.780">
    <property type="entry name" value="Single helix bin"/>
    <property type="match status" value="1"/>
</dbReference>
<dbReference type="EMBL" id="DACSEO010000089">
    <property type="protein sequence ID" value="HAT1684224.1"/>
    <property type="molecule type" value="Genomic_DNA"/>
</dbReference>
<comment type="similarity">
    <text evidence="6">Belongs to the TacA antitoxin family.</text>
</comment>
<dbReference type="InterPro" id="IPR014795">
    <property type="entry name" value="TacA_1-like"/>
</dbReference>
<keyword evidence="2" id="KW-1277">Toxin-antitoxin system</keyword>
<dbReference type="InterPro" id="IPR010985">
    <property type="entry name" value="Ribbon_hlx_hlx"/>
</dbReference>
<dbReference type="Pfam" id="PF08681">
    <property type="entry name" value="TacA1"/>
    <property type="match status" value="1"/>
</dbReference>
<evidence type="ECO:0000256" key="2">
    <source>
        <dbReference type="ARBA" id="ARBA00022649"/>
    </source>
</evidence>
<dbReference type="GO" id="GO:0006355">
    <property type="term" value="P:regulation of DNA-templated transcription"/>
    <property type="evidence" value="ECO:0007669"/>
    <property type="project" value="InterPro"/>
</dbReference>
<dbReference type="Proteomes" id="UP000856143">
    <property type="component" value="Unassembled WGS sequence"/>
</dbReference>
<dbReference type="PANTHER" id="PTHR35401:SF1">
    <property type="entry name" value="CYTOPLASMIC PROTEIN"/>
    <property type="match status" value="1"/>
</dbReference>
<evidence type="ECO:0000313" key="7">
    <source>
        <dbReference type="EMBL" id="HAT1684224.1"/>
    </source>
</evidence>
<sequence length="99" mass="10881">MPGTNSVSVSVKRESLNLRIRLAECDLIDCAAKAKGKNSTDFVLEADRAAADEGLIEQYIIMIDPDADQEFLARLDQSPALNASLLKTMQTSAPWEQKK</sequence>
<evidence type="ECO:0000256" key="4">
    <source>
        <dbReference type="ARBA" id="ARBA00023125"/>
    </source>
</evidence>